<accession>A0ACB7ZPF2</accession>
<organism evidence="1 2">
    <name type="scientific">Hygrophoropsis aurantiaca</name>
    <dbReference type="NCBI Taxonomy" id="72124"/>
    <lineage>
        <taxon>Eukaryota</taxon>
        <taxon>Fungi</taxon>
        <taxon>Dikarya</taxon>
        <taxon>Basidiomycota</taxon>
        <taxon>Agaricomycotina</taxon>
        <taxon>Agaricomycetes</taxon>
        <taxon>Agaricomycetidae</taxon>
        <taxon>Boletales</taxon>
        <taxon>Coniophorineae</taxon>
        <taxon>Hygrophoropsidaceae</taxon>
        <taxon>Hygrophoropsis</taxon>
    </lineage>
</organism>
<evidence type="ECO:0000313" key="2">
    <source>
        <dbReference type="Proteomes" id="UP000790377"/>
    </source>
</evidence>
<reference evidence="1" key="1">
    <citation type="journal article" date="2021" name="New Phytol.">
        <title>Evolutionary innovations through gain and loss of genes in the ectomycorrhizal Boletales.</title>
        <authorList>
            <person name="Wu G."/>
            <person name="Miyauchi S."/>
            <person name="Morin E."/>
            <person name="Kuo A."/>
            <person name="Drula E."/>
            <person name="Varga T."/>
            <person name="Kohler A."/>
            <person name="Feng B."/>
            <person name="Cao Y."/>
            <person name="Lipzen A."/>
            <person name="Daum C."/>
            <person name="Hundley H."/>
            <person name="Pangilinan J."/>
            <person name="Johnson J."/>
            <person name="Barry K."/>
            <person name="LaButti K."/>
            <person name="Ng V."/>
            <person name="Ahrendt S."/>
            <person name="Min B."/>
            <person name="Choi I.G."/>
            <person name="Park H."/>
            <person name="Plett J.M."/>
            <person name="Magnuson J."/>
            <person name="Spatafora J.W."/>
            <person name="Nagy L.G."/>
            <person name="Henrissat B."/>
            <person name="Grigoriev I.V."/>
            <person name="Yang Z.L."/>
            <person name="Xu J."/>
            <person name="Martin F.M."/>
        </authorList>
    </citation>
    <scope>NUCLEOTIDE SEQUENCE</scope>
    <source>
        <strain evidence="1">ATCC 28755</strain>
    </source>
</reference>
<keyword evidence="2" id="KW-1185">Reference proteome</keyword>
<dbReference type="Proteomes" id="UP000790377">
    <property type="component" value="Unassembled WGS sequence"/>
</dbReference>
<comment type="caution">
    <text evidence="1">The sequence shown here is derived from an EMBL/GenBank/DDBJ whole genome shotgun (WGS) entry which is preliminary data.</text>
</comment>
<feature type="non-terminal residue" evidence="1">
    <location>
        <position position="463"/>
    </location>
</feature>
<evidence type="ECO:0000313" key="1">
    <source>
        <dbReference type="EMBL" id="KAH7902966.1"/>
    </source>
</evidence>
<name>A0ACB7ZPF2_9AGAM</name>
<dbReference type="EMBL" id="MU269351">
    <property type="protein sequence ID" value="KAH7902966.1"/>
    <property type="molecule type" value="Genomic_DNA"/>
</dbReference>
<gene>
    <name evidence="1" type="ORF">BJ138DRAFT_1131544</name>
</gene>
<proteinExistence type="predicted"/>
<sequence>MRSLCFEQYKLKYTNWQERLKAFDELTQCDGAPQTVQQRASEFSKIFKKISSLLEYAETRCGFLGILLMCGSVVNQDASLGELYTARGLEDFFPVRFLVDADEVVGHAKAHAYHQVSLKIAHETAAQRDHNTKPVGNIFQTQPTTRGGTRSPGKRTTKQEPPERLQQTTNRQSPSPEKRSHQESPDPVIREDPPELPSDAVTSDNLLAALKVALREAAEKSGLIFPTGKLYPWMGILGILARGCSMAIGWPEECPMPGEGAVNAKKANKGMSGLTNASRHALLNALNNKTLKFVTVPKDQWQDLLSYTMPVIQGVAPDYDSPHARGRQMFANNRLDREGLPRLPRSAVASRVRPSGSRNKIQPTEVLDLVSDDEPQPRKVTRKKNLKVEVVIPVYSAKNAKGKGREVIRLDQSSEAPSGSEYQEEQDELVDSDYEAGETSQKRKAKSAEQQPKVVEKPLDKAH</sequence>
<protein>
    <submittedName>
        <fullName evidence="1">Uncharacterized protein</fullName>
    </submittedName>
</protein>